<evidence type="ECO:0000256" key="6">
    <source>
        <dbReference type="ARBA" id="ARBA00022801"/>
    </source>
</evidence>
<dbReference type="CDD" id="cd00842">
    <property type="entry name" value="MPP_ASMase"/>
    <property type="match status" value="1"/>
</dbReference>
<dbReference type="GO" id="GO:0061750">
    <property type="term" value="F:acid sphingomyelin phosphodiesterase activity"/>
    <property type="evidence" value="ECO:0007669"/>
    <property type="project" value="TreeGrafter"/>
</dbReference>
<feature type="disulfide bond" evidence="14">
    <location>
        <begin position="590"/>
        <end position="594"/>
    </location>
</feature>
<feature type="binding site" evidence="13">
    <location>
        <position position="207"/>
    </location>
    <ligand>
        <name>Zn(2+)</name>
        <dbReference type="ChEBI" id="CHEBI:29105"/>
        <label>1</label>
    </ligand>
</feature>
<evidence type="ECO:0000256" key="13">
    <source>
        <dbReference type="PIRSR" id="PIRSR000948-1"/>
    </source>
</evidence>
<protein>
    <recommendedName>
        <fullName evidence="12">Sphingomyelin phosphodiesterase</fullName>
        <ecNumber evidence="12">3.1.4.12</ecNumber>
    </recommendedName>
</protein>
<comment type="function">
    <text evidence="12">Converts sphingomyelin to ceramide.</text>
</comment>
<comment type="similarity">
    <text evidence="2 12">Belongs to the acid sphingomyelinase family.</text>
</comment>
<feature type="chain" id="PRO_5028918288" description="Sphingomyelin phosphodiesterase" evidence="15">
    <location>
        <begin position="20"/>
        <end position="627"/>
    </location>
</feature>
<dbReference type="Pfam" id="PF00149">
    <property type="entry name" value="Metallophos"/>
    <property type="match status" value="1"/>
</dbReference>
<evidence type="ECO:0000256" key="12">
    <source>
        <dbReference type="PIRNR" id="PIRNR000948"/>
    </source>
</evidence>
<dbReference type="PANTHER" id="PTHR10340:SF29">
    <property type="entry name" value="SPHINGOMYELIN PHOSPHODIESTERASE"/>
    <property type="match status" value="1"/>
</dbReference>
<evidence type="ECO:0000256" key="15">
    <source>
        <dbReference type="SAM" id="SignalP"/>
    </source>
</evidence>
<sequence length="627" mass="71413">MRWLLMICLFVAYFANSHQFFPQIKKTEAELRRDMADLLMRELEEHRKTGIETPIMKTLLKAFEVPKELLKFEGPEVPIPRDDAMCALCSSVFGNFIDRRRIEGQSRDEIAAFAKEFCAALQIFPPRVCDGAVELNADIIVHIIDNRPQIDESHVCAFVFQNLNCPADMSGFEWSINIDPNKPPLAGDKDQSVPNSPNDIKIVQVSDPHYDPNYQEGTSAVCGEPVCCRSDQPLPPGSPASDAAGYWGDLRDCDSPFRAVQNAFQHIRSQHQNIDYVYFTGDIVDHGIWATSLDWNKNSIRRVHTALRENFGGLPVYPVIGNHEAHPTNVFAPSTINNPQLSTQWLYDFLADEWSYWLPASALATVRQGGYYTVQVRPDLRIIAINNNECYTCNFWLMYDPQYPRHQLQWLHDTLLEAERAGQKVHILGHVPSGTGNCHHVYAREYAKLVERFWNTISAQFMGHTHADQFTVFYAQSNPYQAVNVQWNGGSTTAFSDVNPNYKVYLADPQTYQINGQETWIYNLTQANLTPQLYPSWFKEYDFEQEYGISNLSPATLNSLAGRMAENRQLIHRYWELTSSMGDTSLANGCDDNCLSNTLCQIAQNIHGDSPRCDQLQIIFWASRNKA</sequence>
<dbReference type="GO" id="GO:0046872">
    <property type="term" value="F:metal ion binding"/>
    <property type="evidence" value="ECO:0007669"/>
    <property type="project" value="UniProtKB-KW"/>
</dbReference>
<accession>A0A7G3ACU7</accession>
<dbReference type="EC" id="3.1.4.12" evidence="12"/>
<organism evidence="17">
    <name type="scientific">Lutzomyia longipalpis</name>
    <name type="common">Sand fly</name>
    <dbReference type="NCBI Taxonomy" id="7200"/>
    <lineage>
        <taxon>Eukaryota</taxon>
        <taxon>Metazoa</taxon>
        <taxon>Ecdysozoa</taxon>
        <taxon>Arthropoda</taxon>
        <taxon>Hexapoda</taxon>
        <taxon>Insecta</taxon>
        <taxon>Pterygota</taxon>
        <taxon>Neoptera</taxon>
        <taxon>Endopterygota</taxon>
        <taxon>Diptera</taxon>
        <taxon>Nematocera</taxon>
        <taxon>Psychodoidea</taxon>
        <taxon>Psychodidae</taxon>
        <taxon>Lutzomyia</taxon>
        <taxon>Lutzomyia</taxon>
    </lineage>
</organism>
<evidence type="ECO:0000256" key="4">
    <source>
        <dbReference type="ARBA" id="ARBA00022723"/>
    </source>
</evidence>
<keyword evidence="5 15" id="KW-0732">Signal</keyword>
<dbReference type="GO" id="GO:0005615">
    <property type="term" value="C:extracellular space"/>
    <property type="evidence" value="ECO:0007669"/>
    <property type="project" value="TreeGrafter"/>
</dbReference>
<evidence type="ECO:0000256" key="8">
    <source>
        <dbReference type="ARBA" id="ARBA00023157"/>
    </source>
</evidence>
<feature type="signal peptide" evidence="15">
    <location>
        <begin position="1"/>
        <end position="19"/>
    </location>
</feature>
<dbReference type="InterPro" id="IPR011001">
    <property type="entry name" value="Saposin-like"/>
</dbReference>
<evidence type="ECO:0000256" key="1">
    <source>
        <dbReference type="ARBA" id="ARBA00004613"/>
    </source>
</evidence>
<dbReference type="InterPro" id="IPR041805">
    <property type="entry name" value="ASMase/PPN1_MPP"/>
</dbReference>
<evidence type="ECO:0000256" key="5">
    <source>
        <dbReference type="ARBA" id="ARBA00022729"/>
    </source>
</evidence>
<keyword evidence="3" id="KW-0964">Secreted</keyword>
<reference evidence="17" key="1">
    <citation type="journal article" date="2020" name="BMC">
        <title>Leishmania infection induces a limited differential gene expression in the sand fly midgut.</title>
        <authorList>
            <person name="Coutinho-Abreu I.V."/>
            <person name="Serafim T.D."/>
            <person name="Meneses C."/>
            <person name="Kamhawi S."/>
            <person name="Oliveira F."/>
            <person name="Valenzuela J.G."/>
        </authorList>
    </citation>
    <scope>NUCLEOTIDE SEQUENCE</scope>
    <source>
        <strain evidence="17">Jacobina</strain>
        <tissue evidence="17">Midgut</tissue>
    </source>
</reference>
<evidence type="ECO:0000256" key="14">
    <source>
        <dbReference type="PIRSR" id="PIRSR000948-2"/>
    </source>
</evidence>
<evidence type="ECO:0000256" key="7">
    <source>
        <dbReference type="ARBA" id="ARBA00022833"/>
    </source>
</evidence>
<dbReference type="GO" id="GO:0046513">
    <property type="term" value="P:ceramide biosynthetic process"/>
    <property type="evidence" value="ECO:0007669"/>
    <property type="project" value="TreeGrafter"/>
</dbReference>
<keyword evidence="10 12" id="KW-0326">Glycosidase</keyword>
<evidence type="ECO:0000256" key="10">
    <source>
        <dbReference type="ARBA" id="ARBA00023295"/>
    </source>
</evidence>
<dbReference type="Gene3D" id="3.60.21.10">
    <property type="match status" value="1"/>
</dbReference>
<feature type="disulfide bond" evidence="14">
    <location>
        <begin position="86"/>
        <end position="165"/>
    </location>
</feature>
<evidence type="ECO:0000256" key="2">
    <source>
        <dbReference type="ARBA" id="ARBA00008234"/>
    </source>
</evidence>
<dbReference type="AlphaFoldDB" id="A0A7G3ACU7"/>
<dbReference type="SUPFAM" id="SSF47862">
    <property type="entry name" value="Saposin"/>
    <property type="match status" value="1"/>
</dbReference>
<evidence type="ECO:0000313" key="17">
    <source>
        <dbReference type="EMBL" id="MBC1169016.1"/>
    </source>
</evidence>
<dbReference type="EMBL" id="GITU01000313">
    <property type="protein sequence ID" value="MBC1169016.1"/>
    <property type="molecule type" value="Transcribed_RNA"/>
</dbReference>
<dbReference type="PIRSF" id="PIRSF000948">
    <property type="entry name" value="Sphingomy_PDE"/>
    <property type="match status" value="1"/>
</dbReference>
<feature type="binding site" evidence="13">
    <location>
        <position position="322"/>
    </location>
    <ligand>
        <name>Zn(2+)</name>
        <dbReference type="ChEBI" id="CHEBI:29105"/>
        <label>2</label>
    </ligand>
</feature>
<dbReference type="VEuPathDB" id="VectorBase:LLONM1_001549"/>
<feature type="disulfide bond" evidence="14">
    <location>
        <begin position="222"/>
        <end position="227"/>
    </location>
</feature>
<dbReference type="PROSITE" id="PS50015">
    <property type="entry name" value="SAP_B"/>
    <property type="match status" value="1"/>
</dbReference>
<keyword evidence="6 12" id="KW-0378">Hydrolase</keyword>
<keyword evidence="8 14" id="KW-1015">Disulfide bond</keyword>
<comment type="cofactor">
    <cofactor evidence="13">
        <name>Zn(2+)</name>
        <dbReference type="ChEBI" id="CHEBI:29105"/>
    </cofactor>
    <text evidence="13">Binds 2 Zn(2+) ions per subunit.</text>
</comment>
<feature type="disulfide bond" evidence="14">
    <location>
        <begin position="118"/>
        <end position="129"/>
    </location>
</feature>
<dbReference type="InterPro" id="IPR004843">
    <property type="entry name" value="Calcineurin-like_PHP"/>
</dbReference>
<keyword evidence="7 13" id="KW-0862">Zinc</keyword>
<proteinExistence type="inferred from homology"/>
<feature type="binding site" evidence="13">
    <location>
        <position position="282"/>
    </location>
    <ligand>
        <name>Zn(2+)</name>
        <dbReference type="ChEBI" id="CHEBI:29105"/>
        <label>2</label>
    </ligand>
</feature>
<dbReference type="GO" id="GO:0016798">
    <property type="term" value="F:hydrolase activity, acting on glycosyl bonds"/>
    <property type="evidence" value="ECO:0007669"/>
    <property type="project" value="UniProtKB-KW"/>
</dbReference>
<dbReference type="GO" id="GO:0016020">
    <property type="term" value="C:membrane"/>
    <property type="evidence" value="ECO:0007669"/>
    <property type="project" value="GOC"/>
</dbReference>
<dbReference type="PANTHER" id="PTHR10340">
    <property type="entry name" value="SPHINGOMYELIN PHOSPHODIESTERASE"/>
    <property type="match status" value="1"/>
</dbReference>
<dbReference type="InterPro" id="IPR011160">
    <property type="entry name" value="Sphingomy_PDE"/>
</dbReference>
<feature type="binding site" evidence="13">
    <location>
        <position position="464"/>
    </location>
    <ligand>
        <name>Zn(2+)</name>
        <dbReference type="ChEBI" id="CHEBI:29105"/>
        <label>2</label>
    </ligand>
</feature>
<dbReference type="InterPro" id="IPR008139">
    <property type="entry name" value="SaposinB_dom"/>
</dbReference>
<evidence type="ECO:0000256" key="11">
    <source>
        <dbReference type="ARBA" id="ARBA00047268"/>
    </source>
</evidence>
<feature type="binding site" evidence="13">
    <location>
        <position position="466"/>
    </location>
    <ligand>
        <name>Zn(2+)</name>
        <dbReference type="ChEBI" id="CHEBI:29105"/>
        <label>1</label>
    </ligand>
</feature>
<name>A0A7G3ACU7_LUTLO</name>
<feature type="binding site" evidence="13">
    <location>
        <position position="430"/>
    </location>
    <ligand>
        <name>Zn(2+)</name>
        <dbReference type="ChEBI" id="CHEBI:29105"/>
        <label>2</label>
    </ligand>
</feature>
<dbReference type="GO" id="GO:0005764">
    <property type="term" value="C:lysosome"/>
    <property type="evidence" value="ECO:0007669"/>
    <property type="project" value="TreeGrafter"/>
</dbReference>
<dbReference type="SUPFAM" id="SSF56300">
    <property type="entry name" value="Metallo-dependent phosphatases"/>
    <property type="match status" value="1"/>
</dbReference>
<keyword evidence="9" id="KW-0325">Glycoprotein</keyword>
<feature type="disulfide bond" evidence="14">
    <location>
        <begin position="390"/>
        <end position="438"/>
    </location>
</feature>
<dbReference type="InterPro" id="IPR029052">
    <property type="entry name" value="Metallo-depent_PP-like"/>
</dbReference>
<evidence type="ECO:0000256" key="3">
    <source>
        <dbReference type="ARBA" id="ARBA00022525"/>
    </source>
</evidence>
<keyword evidence="4 13" id="KW-0479">Metal-binding</keyword>
<feature type="domain" description="Saposin B-type" evidence="16">
    <location>
        <begin position="82"/>
        <end position="169"/>
    </location>
</feature>
<comment type="catalytic activity">
    <reaction evidence="11">
        <text>a sphingomyelin + H2O = phosphocholine + an N-acylsphing-4-enine + H(+)</text>
        <dbReference type="Rhea" id="RHEA:19253"/>
        <dbReference type="ChEBI" id="CHEBI:15377"/>
        <dbReference type="ChEBI" id="CHEBI:15378"/>
        <dbReference type="ChEBI" id="CHEBI:17636"/>
        <dbReference type="ChEBI" id="CHEBI:52639"/>
        <dbReference type="ChEBI" id="CHEBI:295975"/>
        <dbReference type="EC" id="3.1.4.12"/>
    </reaction>
    <physiologicalReaction direction="left-to-right" evidence="11">
        <dbReference type="Rhea" id="RHEA:19254"/>
    </physiologicalReaction>
</comment>
<dbReference type="InterPro" id="IPR045473">
    <property type="entry name" value="ASM_C"/>
</dbReference>
<feature type="disulfide bond" evidence="14">
    <location>
        <begin position="228"/>
        <end position="253"/>
    </location>
</feature>
<evidence type="ECO:0000256" key="9">
    <source>
        <dbReference type="ARBA" id="ARBA00023180"/>
    </source>
</evidence>
<feature type="binding site" evidence="13">
    <location>
        <position position="209"/>
    </location>
    <ligand>
        <name>Zn(2+)</name>
        <dbReference type="ChEBI" id="CHEBI:29105"/>
        <label>1</label>
    </ligand>
</feature>
<evidence type="ECO:0000259" key="16">
    <source>
        <dbReference type="PROSITE" id="PS50015"/>
    </source>
</evidence>
<dbReference type="Pfam" id="PF19272">
    <property type="entry name" value="ASMase_C"/>
    <property type="match status" value="1"/>
</dbReference>
<feature type="binding site" evidence="13">
    <location>
        <position position="282"/>
    </location>
    <ligand>
        <name>Zn(2+)</name>
        <dbReference type="ChEBI" id="CHEBI:29105"/>
        <label>1</label>
    </ligand>
</feature>
<dbReference type="GO" id="GO:0006685">
    <property type="term" value="P:sphingomyelin catabolic process"/>
    <property type="evidence" value="ECO:0007669"/>
    <property type="project" value="UniProtKB-UniRule"/>
</dbReference>
<comment type="subcellular location">
    <subcellularLocation>
        <location evidence="1">Secreted</location>
    </subcellularLocation>
</comment>